<protein>
    <submittedName>
        <fullName evidence="2">Uncharacterized protein</fullName>
    </submittedName>
</protein>
<sequence>MARYLLYGTLTFHLVCRGQSEIIALDLTGASCMQKANLCFLPQRFEKLYPQRVACQFECIFDAESNAVNGFDLQGPRDLAVTVVSKSGLFVMSHINSNKSPLGPRARPNQVQIIFIPSISQVVDVDRTRIPIFVIIQDYTLKHFNPTYIFQHVDNPGQTGQNTLSYYREYYDLPGTAPIILFNFKLSHESFIPSVICSIPPLKIRISQDTSSLSKINNLWVKLNNNLHKKLVSINGPPKLPGNQGEVRNIQIKKQMSFGPCKFWLLSRKFKFTLVSQSRTAANAPIYYFSLGLVLKSKTVSDFSTNRKYVINDVTLIPVKFIFVTPFPTAFDGINAFLAPFDSNVWGILFLSCILINSTIRFTHTFASKYTSITELLHHSIHDFLNITAILLRQVNGDTFKMFNNKKWVAVPILTVWFLGGCYIIMDNLYTGSIFSFLTAIKPPLLPSTLETLVDSDYPISTSGNQISPGSVRRYKSSLKLHLIPQYINLSRKIPSKISQILDGLNQKLVYFKILDLRTTRKNLPAKIQEGQPISSTDTNNKLNGSVETRTTFAIMDTTRDLAVLQGLIQSNGSRLITQVKEGTPLIEISFSMSPRTYLRPLFLKQLGNFLAFGLENRWKKLEQLYGPIRLQYILNKDDLLINPPIVPSTIIEVNEMIPNVGNTAFPICRNNPDFNETVK</sequence>
<reference evidence="2 3" key="1">
    <citation type="submission" date="2015-12" db="EMBL/GenBank/DDBJ databases">
        <title>The genome of Folsomia candida.</title>
        <authorList>
            <person name="Faddeeva A."/>
            <person name="Derks M.F."/>
            <person name="Anvar Y."/>
            <person name="Smit S."/>
            <person name="Van Straalen N."/>
            <person name="Roelofs D."/>
        </authorList>
    </citation>
    <scope>NUCLEOTIDE SEQUENCE [LARGE SCALE GENOMIC DNA]</scope>
    <source>
        <strain evidence="2 3">VU population</strain>
        <tissue evidence="2">Whole body</tissue>
    </source>
</reference>
<keyword evidence="1" id="KW-0812">Transmembrane</keyword>
<proteinExistence type="predicted"/>
<feature type="transmembrane region" description="Helical" evidence="1">
    <location>
        <begin position="345"/>
        <end position="363"/>
    </location>
</feature>
<accession>A0A226D6F4</accession>
<feature type="transmembrane region" description="Helical" evidence="1">
    <location>
        <begin position="408"/>
        <end position="426"/>
    </location>
</feature>
<keyword evidence="1" id="KW-0472">Membrane</keyword>
<evidence type="ECO:0000313" key="2">
    <source>
        <dbReference type="EMBL" id="OXA41132.1"/>
    </source>
</evidence>
<comment type="caution">
    <text evidence="2">The sequence shown here is derived from an EMBL/GenBank/DDBJ whole genome shotgun (WGS) entry which is preliminary data.</text>
</comment>
<gene>
    <name evidence="2" type="ORF">Fcan01_23997</name>
</gene>
<evidence type="ECO:0000256" key="1">
    <source>
        <dbReference type="SAM" id="Phobius"/>
    </source>
</evidence>
<dbReference type="AlphaFoldDB" id="A0A226D6F4"/>
<dbReference type="Proteomes" id="UP000198287">
    <property type="component" value="Unassembled WGS sequence"/>
</dbReference>
<keyword evidence="1" id="KW-1133">Transmembrane helix</keyword>
<dbReference type="EMBL" id="LNIX01000030">
    <property type="protein sequence ID" value="OXA41132.1"/>
    <property type="molecule type" value="Genomic_DNA"/>
</dbReference>
<organism evidence="2 3">
    <name type="scientific">Folsomia candida</name>
    <name type="common">Springtail</name>
    <dbReference type="NCBI Taxonomy" id="158441"/>
    <lineage>
        <taxon>Eukaryota</taxon>
        <taxon>Metazoa</taxon>
        <taxon>Ecdysozoa</taxon>
        <taxon>Arthropoda</taxon>
        <taxon>Hexapoda</taxon>
        <taxon>Collembola</taxon>
        <taxon>Entomobryomorpha</taxon>
        <taxon>Isotomoidea</taxon>
        <taxon>Isotomidae</taxon>
        <taxon>Proisotominae</taxon>
        <taxon>Folsomia</taxon>
    </lineage>
</organism>
<keyword evidence="3" id="KW-1185">Reference proteome</keyword>
<evidence type="ECO:0000313" key="3">
    <source>
        <dbReference type="Proteomes" id="UP000198287"/>
    </source>
</evidence>
<name>A0A226D6F4_FOLCA</name>